<evidence type="ECO:0000256" key="2">
    <source>
        <dbReference type="ARBA" id="ARBA00008834"/>
    </source>
</evidence>
<protein>
    <submittedName>
        <fullName evidence="11">Pectate lyase superfamily protein</fullName>
    </submittedName>
</protein>
<sequence length="137" mass="14765">AIFAVYILFFALFPLNDARGVADPKRRGSLNVLDFGAKADGKTESSQAFSKAWDAACKTTNGIPSIMIPRGDFLVKPIIVGNILAPASLSAWKGHDTAKWLTFDSVHGVNIMGPGGINGQGKGWWDQSRVAEVWHPL</sequence>
<dbReference type="Pfam" id="PF12708">
    <property type="entry name" value="Pect-lyase_RHGA_epim"/>
    <property type="match status" value="1"/>
</dbReference>
<dbReference type="InterPro" id="IPR024535">
    <property type="entry name" value="RHGA/B-epi-like_pectate_lyase"/>
</dbReference>
<comment type="caution">
    <text evidence="11">The sequence shown here is derived from an EMBL/GenBank/DDBJ whole genome shotgun (WGS) entry which is preliminary data.</text>
</comment>
<dbReference type="InterPro" id="IPR000743">
    <property type="entry name" value="Glyco_hydro_28"/>
</dbReference>
<dbReference type="EMBL" id="JBAMMX010000004">
    <property type="protein sequence ID" value="KAK6941655.1"/>
    <property type="molecule type" value="Genomic_DNA"/>
</dbReference>
<evidence type="ECO:0000313" key="11">
    <source>
        <dbReference type="EMBL" id="KAK6941655.1"/>
    </source>
</evidence>
<feature type="chain" id="PRO_5042901995" evidence="9">
    <location>
        <begin position="19"/>
        <end position="137"/>
    </location>
</feature>
<dbReference type="Gene3D" id="2.160.20.10">
    <property type="entry name" value="Single-stranded right-handed beta-helix, Pectin lyase-like"/>
    <property type="match status" value="1"/>
</dbReference>
<dbReference type="AlphaFoldDB" id="A0AAN8ZPW8"/>
<dbReference type="GO" id="GO:0004650">
    <property type="term" value="F:polygalacturonase activity"/>
    <property type="evidence" value="ECO:0007669"/>
    <property type="project" value="InterPro"/>
</dbReference>
<evidence type="ECO:0000256" key="6">
    <source>
        <dbReference type="ARBA" id="ARBA00023295"/>
    </source>
</evidence>
<evidence type="ECO:0000256" key="1">
    <source>
        <dbReference type="ARBA" id="ARBA00004191"/>
    </source>
</evidence>
<feature type="signal peptide" evidence="9">
    <location>
        <begin position="1"/>
        <end position="18"/>
    </location>
</feature>
<organism evidence="11 12">
    <name type="scientific">Dillenia turbinata</name>
    <dbReference type="NCBI Taxonomy" id="194707"/>
    <lineage>
        <taxon>Eukaryota</taxon>
        <taxon>Viridiplantae</taxon>
        <taxon>Streptophyta</taxon>
        <taxon>Embryophyta</taxon>
        <taxon>Tracheophyta</taxon>
        <taxon>Spermatophyta</taxon>
        <taxon>Magnoliopsida</taxon>
        <taxon>eudicotyledons</taxon>
        <taxon>Gunneridae</taxon>
        <taxon>Pentapetalae</taxon>
        <taxon>Dilleniales</taxon>
        <taxon>Dilleniaceae</taxon>
        <taxon>Dillenia</taxon>
    </lineage>
</organism>
<keyword evidence="9" id="KW-0732">Signal</keyword>
<gene>
    <name evidence="11" type="ORF">RJ641_027032</name>
</gene>
<keyword evidence="11" id="KW-0456">Lyase</keyword>
<feature type="non-terminal residue" evidence="11">
    <location>
        <position position="1"/>
    </location>
</feature>
<proteinExistence type="inferred from homology"/>
<keyword evidence="3" id="KW-0134">Cell wall</keyword>
<keyword evidence="6 8" id="KW-0326">Glycosidase</keyword>
<dbReference type="SUPFAM" id="SSF51126">
    <property type="entry name" value="Pectin lyase-like"/>
    <property type="match status" value="1"/>
</dbReference>
<accession>A0AAN8ZPW8</accession>
<evidence type="ECO:0000256" key="9">
    <source>
        <dbReference type="SAM" id="SignalP"/>
    </source>
</evidence>
<dbReference type="InterPro" id="IPR011050">
    <property type="entry name" value="Pectin_lyase_fold/virulence"/>
</dbReference>
<evidence type="ECO:0000256" key="8">
    <source>
        <dbReference type="RuleBase" id="RU361169"/>
    </source>
</evidence>
<comment type="subcellular location">
    <subcellularLocation>
        <location evidence="1">Secreted</location>
        <location evidence="1">Cell wall</location>
    </subcellularLocation>
</comment>
<reference evidence="11 12" key="1">
    <citation type="submission" date="2023-12" db="EMBL/GenBank/DDBJ databases">
        <title>A high-quality genome assembly for Dillenia turbinata (Dilleniales).</title>
        <authorList>
            <person name="Chanderbali A."/>
        </authorList>
    </citation>
    <scope>NUCLEOTIDE SEQUENCE [LARGE SCALE GENOMIC DNA]</scope>
    <source>
        <strain evidence="11">LSX21</strain>
        <tissue evidence="11">Leaf</tissue>
    </source>
</reference>
<evidence type="ECO:0000259" key="10">
    <source>
        <dbReference type="Pfam" id="PF12708"/>
    </source>
</evidence>
<dbReference type="Proteomes" id="UP001370490">
    <property type="component" value="Unassembled WGS sequence"/>
</dbReference>
<keyword evidence="12" id="KW-1185">Reference proteome</keyword>
<keyword evidence="4" id="KW-0964">Secreted</keyword>
<evidence type="ECO:0000256" key="3">
    <source>
        <dbReference type="ARBA" id="ARBA00022512"/>
    </source>
</evidence>
<dbReference type="GO" id="GO:0016829">
    <property type="term" value="F:lyase activity"/>
    <property type="evidence" value="ECO:0007669"/>
    <property type="project" value="UniProtKB-KW"/>
</dbReference>
<dbReference type="GO" id="GO:0071555">
    <property type="term" value="P:cell wall organization"/>
    <property type="evidence" value="ECO:0007669"/>
    <property type="project" value="UniProtKB-KW"/>
</dbReference>
<dbReference type="InterPro" id="IPR012334">
    <property type="entry name" value="Pectin_lyas_fold"/>
</dbReference>
<feature type="domain" description="Rhamnogalacturonase A/B/Epimerase-like pectate lyase" evidence="10">
    <location>
        <begin position="30"/>
        <end position="79"/>
    </location>
</feature>
<comment type="similarity">
    <text evidence="2 8">Belongs to the glycosyl hydrolase 28 family.</text>
</comment>
<evidence type="ECO:0000256" key="4">
    <source>
        <dbReference type="ARBA" id="ARBA00022525"/>
    </source>
</evidence>
<evidence type="ECO:0000313" key="12">
    <source>
        <dbReference type="Proteomes" id="UP001370490"/>
    </source>
</evidence>
<dbReference type="Pfam" id="PF00295">
    <property type="entry name" value="Glyco_hydro_28"/>
    <property type="match status" value="1"/>
</dbReference>
<dbReference type="GO" id="GO:0005975">
    <property type="term" value="P:carbohydrate metabolic process"/>
    <property type="evidence" value="ECO:0007669"/>
    <property type="project" value="InterPro"/>
</dbReference>
<keyword evidence="7" id="KW-0961">Cell wall biogenesis/degradation</keyword>
<evidence type="ECO:0000256" key="7">
    <source>
        <dbReference type="ARBA" id="ARBA00023316"/>
    </source>
</evidence>
<keyword evidence="5 8" id="KW-0378">Hydrolase</keyword>
<evidence type="ECO:0000256" key="5">
    <source>
        <dbReference type="ARBA" id="ARBA00022801"/>
    </source>
</evidence>
<name>A0AAN8ZPW8_9MAGN</name>
<dbReference type="PANTHER" id="PTHR31375">
    <property type="match status" value="1"/>
</dbReference>